<dbReference type="GO" id="GO:0030170">
    <property type="term" value="F:pyridoxal phosphate binding"/>
    <property type="evidence" value="ECO:0007669"/>
    <property type="project" value="InterPro"/>
</dbReference>
<dbReference type="SUPFAM" id="SSF53383">
    <property type="entry name" value="PLP-dependent transferases"/>
    <property type="match status" value="1"/>
</dbReference>
<dbReference type="EC" id="2.6.1.9" evidence="8"/>
<keyword evidence="8" id="KW-0028">Amino-acid biosynthesis</keyword>
<dbReference type="PANTHER" id="PTHR43643">
    <property type="entry name" value="HISTIDINOL-PHOSPHATE AMINOTRANSFERASE 2"/>
    <property type="match status" value="1"/>
</dbReference>
<proteinExistence type="inferred from homology"/>
<accession>A0A1L5FA05</accession>
<dbReference type="EMBL" id="CP018335">
    <property type="protein sequence ID" value="APM39829.1"/>
    <property type="molecule type" value="Genomic_DNA"/>
</dbReference>
<dbReference type="CDD" id="cd00609">
    <property type="entry name" value="AAT_like"/>
    <property type="match status" value="1"/>
</dbReference>
<evidence type="ECO:0000256" key="6">
    <source>
        <dbReference type="ARBA" id="ARBA00022898"/>
    </source>
</evidence>
<evidence type="ECO:0000256" key="7">
    <source>
        <dbReference type="ARBA" id="ARBA00047481"/>
    </source>
</evidence>
<dbReference type="InterPro" id="IPR001917">
    <property type="entry name" value="Aminotrans_II_pyridoxalP_BS"/>
</dbReference>
<dbReference type="HAMAP" id="MF_01023">
    <property type="entry name" value="HisC_aminotrans_2"/>
    <property type="match status" value="1"/>
</dbReference>
<keyword evidence="4 8" id="KW-0032">Aminotransferase</keyword>
<feature type="modified residue" description="N6-(pyridoxal phosphate)lysine" evidence="8">
    <location>
        <position position="210"/>
    </location>
</feature>
<dbReference type="Proteomes" id="UP000184604">
    <property type="component" value="Chromosome"/>
</dbReference>
<dbReference type="NCBIfam" id="TIGR01141">
    <property type="entry name" value="hisC"/>
    <property type="match status" value="1"/>
</dbReference>
<evidence type="ECO:0000256" key="4">
    <source>
        <dbReference type="ARBA" id="ARBA00022576"/>
    </source>
</evidence>
<dbReference type="Pfam" id="PF00155">
    <property type="entry name" value="Aminotran_1_2"/>
    <property type="match status" value="1"/>
</dbReference>
<evidence type="ECO:0000256" key="3">
    <source>
        <dbReference type="ARBA" id="ARBA00011738"/>
    </source>
</evidence>
<organism evidence="10 11">
    <name type="scientific">Clostridium kluyveri</name>
    <dbReference type="NCBI Taxonomy" id="1534"/>
    <lineage>
        <taxon>Bacteria</taxon>
        <taxon>Bacillati</taxon>
        <taxon>Bacillota</taxon>
        <taxon>Clostridia</taxon>
        <taxon>Eubacteriales</taxon>
        <taxon>Clostridiaceae</taxon>
        <taxon>Clostridium</taxon>
    </lineage>
</organism>
<dbReference type="OrthoDB" id="9813612at2"/>
<comment type="cofactor">
    <cofactor evidence="1 8">
        <name>pyridoxal 5'-phosphate</name>
        <dbReference type="ChEBI" id="CHEBI:597326"/>
    </cofactor>
</comment>
<dbReference type="InterPro" id="IPR015424">
    <property type="entry name" value="PyrdxlP-dep_Trfase"/>
</dbReference>
<evidence type="ECO:0000313" key="10">
    <source>
        <dbReference type="EMBL" id="APM39829.1"/>
    </source>
</evidence>
<reference evidence="10 11" key="1">
    <citation type="submission" date="2016-12" db="EMBL/GenBank/DDBJ databases">
        <title>Complete genome sequence of Clostridium kluyveri JZZ isolated from the pit mud of a Chinese flavor liquor-making factory.</title>
        <authorList>
            <person name="Wang Y."/>
        </authorList>
    </citation>
    <scope>NUCLEOTIDE SEQUENCE [LARGE SCALE GENOMIC DNA]</scope>
    <source>
        <strain evidence="10 11">JZZ</strain>
    </source>
</reference>
<dbReference type="InterPro" id="IPR015421">
    <property type="entry name" value="PyrdxlP-dep_Trfase_major"/>
</dbReference>
<dbReference type="InterPro" id="IPR004839">
    <property type="entry name" value="Aminotransferase_I/II_large"/>
</dbReference>
<dbReference type="PANTHER" id="PTHR43643:SF3">
    <property type="entry name" value="HISTIDINOL-PHOSPHATE AMINOTRANSFERASE"/>
    <property type="match status" value="1"/>
</dbReference>
<dbReference type="GO" id="GO:0000105">
    <property type="term" value="P:L-histidine biosynthetic process"/>
    <property type="evidence" value="ECO:0007669"/>
    <property type="project" value="UniProtKB-UniRule"/>
</dbReference>
<dbReference type="AlphaFoldDB" id="A0A1L5FA05"/>
<dbReference type="InterPro" id="IPR050106">
    <property type="entry name" value="HistidinolP_aminotransfase"/>
</dbReference>
<dbReference type="RefSeq" id="WP_073539444.1">
    <property type="nucleotide sequence ID" value="NZ_CP018335.1"/>
</dbReference>
<name>A0A1L5FA05_CLOKL</name>
<dbReference type="Gene3D" id="3.90.1150.10">
    <property type="entry name" value="Aspartate Aminotransferase, domain 1"/>
    <property type="match status" value="1"/>
</dbReference>
<evidence type="ECO:0000256" key="1">
    <source>
        <dbReference type="ARBA" id="ARBA00001933"/>
    </source>
</evidence>
<comment type="similarity">
    <text evidence="8">Belongs to the class-II pyridoxal-phosphate-dependent aminotransferase family. Histidinol-phosphate aminotransferase subfamily.</text>
</comment>
<dbReference type="InterPro" id="IPR005861">
    <property type="entry name" value="HisP_aminotrans"/>
</dbReference>
<keyword evidence="6 8" id="KW-0663">Pyridoxal phosphate</keyword>
<feature type="domain" description="Aminotransferase class I/classII large" evidence="9">
    <location>
        <begin position="25"/>
        <end position="347"/>
    </location>
</feature>
<keyword evidence="5 8" id="KW-0808">Transferase</keyword>
<evidence type="ECO:0000256" key="8">
    <source>
        <dbReference type="HAMAP-Rule" id="MF_01023"/>
    </source>
</evidence>
<gene>
    <name evidence="8" type="primary">hisC</name>
    <name evidence="10" type="ORF">BS101_14335</name>
</gene>
<comment type="subunit">
    <text evidence="3 8">Homodimer.</text>
</comment>
<comment type="pathway">
    <text evidence="2 8">Amino-acid biosynthesis; L-histidine biosynthesis; L-histidine from 5-phospho-alpha-D-ribose 1-diphosphate: step 7/9.</text>
</comment>
<comment type="catalytic activity">
    <reaction evidence="7 8">
        <text>L-histidinol phosphate + 2-oxoglutarate = 3-(imidazol-4-yl)-2-oxopropyl phosphate + L-glutamate</text>
        <dbReference type="Rhea" id="RHEA:23744"/>
        <dbReference type="ChEBI" id="CHEBI:16810"/>
        <dbReference type="ChEBI" id="CHEBI:29985"/>
        <dbReference type="ChEBI" id="CHEBI:57766"/>
        <dbReference type="ChEBI" id="CHEBI:57980"/>
        <dbReference type="EC" id="2.6.1.9"/>
    </reaction>
</comment>
<dbReference type="GO" id="GO:0004400">
    <property type="term" value="F:histidinol-phosphate transaminase activity"/>
    <property type="evidence" value="ECO:0007669"/>
    <property type="project" value="UniProtKB-UniRule"/>
</dbReference>
<protein>
    <recommendedName>
        <fullName evidence="8">Histidinol-phosphate aminotransferase</fullName>
        <ecNumber evidence="8">2.6.1.9</ecNumber>
    </recommendedName>
    <alternativeName>
        <fullName evidence="8">Imidazole acetol-phosphate transaminase</fullName>
    </alternativeName>
</protein>
<evidence type="ECO:0000256" key="2">
    <source>
        <dbReference type="ARBA" id="ARBA00005011"/>
    </source>
</evidence>
<evidence type="ECO:0000256" key="5">
    <source>
        <dbReference type="ARBA" id="ARBA00022679"/>
    </source>
</evidence>
<keyword evidence="8" id="KW-0368">Histidine biosynthesis</keyword>
<dbReference type="InterPro" id="IPR015422">
    <property type="entry name" value="PyrdxlP-dep_Trfase_small"/>
</dbReference>
<sequence>MSKYWSKIAKNIEPYVPGEQPKNKKYIKLNTNENPYPPSPKVIKAIEQAANNNLQLYPDPNCDELRNTLANYYKLSSDQVFIGNGSDEVLAFSFMAFFNQEVPILFPDITYSFYEVYAKLFNLKYELIPLDDNFDIPIDSFCIRNGGIVIPNPNAPTTKYMAIEYLKKIVEYNMESVVIIDEAYIDFGGESLARFVNDYPNLLVVQTLSKSRALAGLRVGFAFGHIELIEGLNRIKNSINSYTVNRLSMAGAKAAFEDEHYFKNISSKIINTRKKVIPYFKDLGFKVLESKANFLFVTHNRIHAKIIFNELKNSGILVRYFDKPRIHNFLRISIGTDEEMDILINKLRNIV</sequence>
<evidence type="ECO:0000259" key="9">
    <source>
        <dbReference type="Pfam" id="PF00155"/>
    </source>
</evidence>
<dbReference type="PROSITE" id="PS00599">
    <property type="entry name" value="AA_TRANSFER_CLASS_2"/>
    <property type="match status" value="1"/>
</dbReference>
<evidence type="ECO:0000313" key="11">
    <source>
        <dbReference type="Proteomes" id="UP000184604"/>
    </source>
</evidence>
<dbReference type="UniPathway" id="UPA00031">
    <property type="reaction ID" value="UER00012"/>
</dbReference>
<dbReference type="Gene3D" id="3.40.640.10">
    <property type="entry name" value="Type I PLP-dependent aspartate aminotransferase-like (Major domain)"/>
    <property type="match status" value="1"/>
</dbReference>